<reference evidence="4 5" key="1">
    <citation type="journal article" date="2017" name="G3 (Bethesda)">
        <title>The Physical Genome Mapping of Anopheles albimanus Corrected Scaffold Misassemblies and Identified Interarm Rearrangements in Genus Anopheles.</title>
        <authorList>
            <person name="Artemov G.N."/>
            <person name="Peery A.N."/>
            <person name="Jiang X."/>
            <person name="Tu Z."/>
            <person name="Stegniy V.N."/>
            <person name="Sharakhova M.V."/>
            <person name="Sharakhov I.V."/>
        </authorList>
    </citation>
    <scope>NUCLEOTIDE SEQUENCE [LARGE SCALE GENOMIC DNA]</scope>
    <source>
        <strain evidence="4 5">ALBI9_A</strain>
    </source>
</reference>
<reference evidence="4" key="2">
    <citation type="submission" date="2022-08" db="UniProtKB">
        <authorList>
            <consortium name="EnsemblMetazoa"/>
        </authorList>
    </citation>
    <scope>IDENTIFICATION</scope>
    <source>
        <strain evidence="4">STECLA/ALBI9_A</strain>
    </source>
</reference>
<proteinExistence type="inferred from homology"/>
<dbReference type="Pfam" id="PF00201">
    <property type="entry name" value="UDPGT"/>
    <property type="match status" value="1"/>
</dbReference>
<evidence type="ECO:0000256" key="1">
    <source>
        <dbReference type="ARBA" id="ARBA00009995"/>
    </source>
</evidence>
<dbReference type="PROSITE" id="PS00375">
    <property type="entry name" value="UDPGT"/>
    <property type="match status" value="1"/>
</dbReference>
<name>A0A182F4L8_ANOAL</name>
<dbReference type="GO" id="GO:0008194">
    <property type="term" value="F:UDP-glycosyltransferase activity"/>
    <property type="evidence" value="ECO:0007669"/>
    <property type="project" value="InterPro"/>
</dbReference>
<evidence type="ECO:0000313" key="5">
    <source>
        <dbReference type="Proteomes" id="UP000069272"/>
    </source>
</evidence>
<dbReference type="Proteomes" id="UP000069272">
    <property type="component" value="Chromosome 2L"/>
</dbReference>
<keyword evidence="2" id="KW-0328">Glycosyltransferase</keyword>
<dbReference type="EnsemblMetazoa" id="AALB001408-RA">
    <property type="protein sequence ID" value="AALB001408-PA"/>
    <property type="gene ID" value="AALB001408"/>
</dbReference>
<keyword evidence="5" id="KW-1185">Reference proteome</keyword>
<dbReference type="FunFam" id="3.40.50.2000:FF:000144">
    <property type="entry name" value="UDP-glucuronosyltransferase"/>
    <property type="match status" value="1"/>
</dbReference>
<dbReference type="InterPro" id="IPR002213">
    <property type="entry name" value="UDP_glucos_trans"/>
</dbReference>
<sequence length="647" mass="72213">MQLQPVCRMQVSRLLFHLQIFSSKFIGDIGVPELAAAAATTAAAAAGEPTIPAAPCIIRFGGTEDVSIESSLFSPCNMHRKGDVILVVALLVCSLPSDDAYRILGLFPHPGLSHFKAFYPVMRGLAEAGHNVTVVSYFPDKDPLPNYQDYRFEGQEILTNSFSLEDFTGRRFIDNFIEFFELAAWGLQSCQAALSSPALDKVLQSHQTHPYDLVIMEMFATDCMAGVSWIMRVPFVGLSSCALMPWHYDRLGLPDNPAYIPSEFSRFSESMTIWERLENWFVTRTLKLLYRIVEHSDNQKLRAKFPDTIIPNVREIVRNTSLVLVNQHYTLSGARPLVPAVVEVGGIHIRNTSDIPASLRATIDSATEGVIVVSFGSVLRAASLPKSKRKAFVEAFRNTPHKVLWKWEETLDDQPANVLIQKWLPQRDVLCHPNVRLFVSHGGLLGVSEAVHCGVPIVVMPIYGDQFLNAAALVNRGMGVKMDYEHLDDSNYIQRCLTEGLSSEKRLRAHAVSKAFRNRPQSPLSLALWSVLNVIEHGEMRLEKSYGSEISWFVDSSLDVLAVIAVSLQMGGNIFRLPLNAPPMGGEEFGRCLARRTRHLRAQIAHLLGQCHRQEVDLLIDHFRVVPDEPDEKLQSTNILLPVGTLQ</sequence>
<dbReference type="PANTHER" id="PTHR48043:SF114">
    <property type="entry name" value="IP04436P-RELATED"/>
    <property type="match status" value="1"/>
</dbReference>
<dbReference type="FunFam" id="3.40.50.2000:FF:000050">
    <property type="entry name" value="UDP-glucuronosyltransferase"/>
    <property type="match status" value="1"/>
</dbReference>
<dbReference type="InterPro" id="IPR035595">
    <property type="entry name" value="UDP_glycos_trans_CS"/>
</dbReference>
<dbReference type="VEuPathDB" id="VectorBase:AALB20_031928"/>
<evidence type="ECO:0000256" key="3">
    <source>
        <dbReference type="ARBA" id="ARBA00022679"/>
    </source>
</evidence>
<dbReference type="PANTHER" id="PTHR48043">
    <property type="entry name" value="EG:EG0003.4 PROTEIN-RELATED"/>
    <property type="match status" value="1"/>
</dbReference>
<evidence type="ECO:0000313" key="4">
    <source>
        <dbReference type="EnsemblMetazoa" id="AALB001408-PA"/>
    </source>
</evidence>
<protein>
    <submittedName>
        <fullName evidence="4">Uncharacterized protein</fullName>
    </submittedName>
</protein>
<dbReference type="InterPro" id="IPR050271">
    <property type="entry name" value="UDP-glycosyltransferase"/>
</dbReference>
<accession>A0A182F4L8</accession>
<dbReference type="Gene3D" id="3.40.50.2000">
    <property type="entry name" value="Glycogen Phosphorylase B"/>
    <property type="match status" value="2"/>
</dbReference>
<keyword evidence="3" id="KW-0808">Transferase</keyword>
<comment type="similarity">
    <text evidence="1">Belongs to the UDP-glycosyltransferase family.</text>
</comment>
<organism evidence="4 5">
    <name type="scientific">Anopheles albimanus</name>
    <name type="common">New world malaria mosquito</name>
    <dbReference type="NCBI Taxonomy" id="7167"/>
    <lineage>
        <taxon>Eukaryota</taxon>
        <taxon>Metazoa</taxon>
        <taxon>Ecdysozoa</taxon>
        <taxon>Arthropoda</taxon>
        <taxon>Hexapoda</taxon>
        <taxon>Insecta</taxon>
        <taxon>Pterygota</taxon>
        <taxon>Neoptera</taxon>
        <taxon>Endopterygota</taxon>
        <taxon>Diptera</taxon>
        <taxon>Nematocera</taxon>
        <taxon>Culicoidea</taxon>
        <taxon>Culicidae</taxon>
        <taxon>Anophelinae</taxon>
        <taxon>Anopheles</taxon>
    </lineage>
</organism>
<dbReference type="SUPFAM" id="SSF53756">
    <property type="entry name" value="UDP-Glycosyltransferase/glycogen phosphorylase"/>
    <property type="match status" value="1"/>
</dbReference>
<evidence type="ECO:0000256" key="2">
    <source>
        <dbReference type="ARBA" id="ARBA00022676"/>
    </source>
</evidence>
<dbReference type="AlphaFoldDB" id="A0A182F4L8"/>
<dbReference type="VEuPathDB" id="VectorBase:AALB001408"/>
<dbReference type="CDD" id="cd03784">
    <property type="entry name" value="GT1_Gtf-like"/>
    <property type="match status" value="1"/>
</dbReference>